<dbReference type="PANTHER" id="PTHR30157:SF0">
    <property type="entry name" value="NADPH-DEPENDENT FERRIC-CHELATE REDUCTASE"/>
    <property type="match status" value="1"/>
</dbReference>
<reference evidence="2 3" key="1">
    <citation type="submission" date="2024-01" db="EMBL/GenBank/DDBJ databases">
        <title>Draft genome sequence of Gordonia sp. LSe1-13.</title>
        <authorList>
            <person name="Suphannarot A."/>
            <person name="Mingma R."/>
        </authorList>
    </citation>
    <scope>NUCLEOTIDE SEQUENCE [LARGE SCALE GENOMIC DNA]</scope>
    <source>
        <strain evidence="2 3">LSe1-13</strain>
    </source>
</reference>
<dbReference type="InterPro" id="IPR013113">
    <property type="entry name" value="SIP_FAD-bd"/>
</dbReference>
<protein>
    <submittedName>
        <fullName evidence="2">Siderophore-interacting protein</fullName>
    </submittedName>
</protein>
<sequence>MGHSFAHVIDATDLNPRLRRIRLEVPDLDALGLHGAPDDAVGIYFPAADQSSPPPMEHRDGVWGYHDPATAPDARSYSIRTVDHPARTIDVDFVVHARGPATSWAQRARPGDGVMLTHPRGWYRPPPATDWCLLAADLAGLPALARILEDRTESTAAIAVVEVVDRTDLDYLTDTTGTDVIPVVGSGNGFGPSALATTIRGLDLPPGQGYCWFAGEAAESRAVRKYLRHEHRWGRDHYDIIGYWRADGDEWSRRYAQHGEELFAVYQRAIADGLGEKAAAEAFDEELERRGL</sequence>
<dbReference type="InterPro" id="IPR017927">
    <property type="entry name" value="FAD-bd_FR_type"/>
</dbReference>
<dbReference type="RefSeq" id="WP_330435913.1">
    <property type="nucleotide sequence ID" value="NZ_JAZDUF010000008.1"/>
</dbReference>
<evidence type="ECO:0000313" key="2">
    <source>
        <dbReference type="EMBL" id="MEE3853090.1"/>
    </source>
</evidence>
<dbReference type="Gene3D" id="3.40.50.80">
    <property type="entry name" value="Nucleotide-binding domain of ferredoxin-NADP reductase (FNR) module"/>
    <property type="match status" value="1"/>
</dbReference>
<organism evidence="2 3">
    <name type="scientific">Gordonia sesuvii</name>
    <dbReference type="NCBI Taxonomy" id="3116777"/>
    <lineage>
        <taxon>Bacteria</taxon>
        <taxon>Bacillati</taxon>
        <taxon>Actinomycetota</taxon>
        <taxon>Actinomycetes</taxon>
        <taxon>Mycobacteriales</taxon>
        <taxon>Gordoniaceae</taxon>
        <taxon>Gordonia</taxon>
    </lineage>
</organism>
<dbReference type="EMBL" id="JAZDUF010000008">
    <property type="protein sequence ID" value="MEE3853090.1"/>
    <property type="molecule type" value="Genomic_DNA"/>
</dbReference>
<feature type="domain" description="FAD-binding FR-type" evidence="1">
    <location>
        <begin position="1"/>
        <end position="126"/>
    </location>
</feature>
<dbReference type="Pfam" id="PF08021">
    <property type="entry name" value="FAD_binding_9"/>
    <property type="match status" value="1"/>
</dbReference>
<proteinExistence type="predicted"/>
<dbReference type="InterPro" id="IPR007037">
    <property type="entry name" value="SIP_rossman_dom"/>
</dbReference>
<dbReference type="InterPro" id="IPR017938">
    <property type="entry name" value="Riboflavin_synthase-like_b-brl"/>
</dbReference>
<dbReference type="SUPFAM" id="SSF63380">
    <property type="entry name" value="Riboflavin synthase domain-like"/>
    <property type="match status" value="1"/>
</dbReference>
<name>A0ABU7MIZ9_9ACTN</name>
<evidence type="ECO:0000259" key="1">
    <source>
        <dbReference type="PROSITE" id="PS51384"/>
    </source>
</evidence>
<dbReference type="Pfam" id="PF04954">
    <property type="entry name" value="SIP"/>
    <property type="match status" value="1"/>
</dbReference>
<dbReference type="Gene3D" id="2.40.30.10">
    <property type="entry name" value="Translation factors"/>
    <property type="match status" value="1"/>
</dbReference>
<dbReference type="Proteomes" id="UP001347146">
    <property type="component" value="Unassembled WGS sequence"/>
</dbReference>
<dbReference type="InterPro" id="IPR039261">
    <property type="entry name" value="FNR_nucleotide-bd"/>
</dbReference>
<keyword evidence="3" id="KW-1185">Reference proteome</keyword>
<dbReference type="CDD" id="cd06193">
    <property type="entry name" value="siderophore_interacting"/>
    <property type="match status" value="1"/>
</dbReference>
<dbReference type="PROSITE" id="PS51384">
    <property type="entry name" value="FAD_FR"/>
    <property type="match status" value="1"/>
</dbReference>
<gene>
    <name evidence="2" type="ORF">VZC37_22325</name>
</gene>
<dbReference type="PANTHER" id="PTHR30157">
    <property type="entry name" value="FERRIC REDUCTASE, NADPH-DEPENDENT"/>
    <property type="match status" value="1"/>
</dbReference>
<comment type="caution">
    <text evidence="2">The sequence shown here is derived from an EMBL/GenBank/DDBJ whole genome shotgun (WGS) entry which is preliminary data.</text>
</comment>
<dbReference type="InterPro" id="IPR039374">
    <property type="entry name" value="SIP_fam"/>
</dbReference>
<evidence type="ECO:0000313" key="3">
    <source>
        <dbReference type="Proteomes" id="UP001347146"/>
    </source>
</evidence>
<accession>A0ABU7MIZ9</accession>